<dbReference type="OrthoDB" id="7281605at2759"/>
<dbReference type="PANTHER" id="PTHR46073">
    <property type="entry name" value="CHITINASE"/>
    <property type="match status" value="1"/>
</dbReference>
<dbReference type="HOGENOM" id="CLU_347559_0_0_1"/>
<dbReference type="InterPro" id="IPR011583">
    <property type="entry name" value="Chitinase_II/V-like_cat"/>
</dbReference>
<keyword evidence="1" id="KW-0812">Transmembrane</keyword>
<dbReference type="Gene3D" id="3.10.50.10">
    <property type="match status" value="2"/>
</dbReference>
<keyword evidence="1" id="KW-0472">Membrane</keyword>
<keyword evidence="4" id="KW-1185">Reference proteome</keyword>
<dbReference type="PANTHER" id="PTHR46073:SF1">
    <property type="entry name" value="GH18 DOMAIN-CONTAINING PROTEIN-RELATED"/>
    <property type="match status" value="1"/>
</dbReference>
<feature type="transmembrane region" description="Helical" evidence="1">
    <location>
        <begin position="864"/>
        <end position="886"/>
    </location>
</feature>
<dbReference type="AlphaFoldDB" id="G0NN56"/>
<feature type="domain" description="GH18" evidence="2">
    <location>
        <begin position="547"/>
        <end position="841"/>
    </location>
</feature>
<dbReference type="eggNOG" id="KOG2806">
    <property type="taxonomic scope" value="Eukaryota"/>
</dbReference>
<dbReference type="STRING" id="135651.G0NN56"/>
<feature type="transmembrane region" description="Helical" evidence="1">
    <location>
        <begin position="506"/>
        <end position="528"/>
    </location>
</feature>
<organism evidence="4">
    <name type="scientific">Caenorhabditis brenneri</name>
    <name type="common">Nematode worm</name>
    <dbReference type="NCBI Taxonomy" id="135651"/>
    <lineage>
        <taxon>Eukaryota</taxon>
        <taxon>Metazoa</taxon>
        <taxon>Ecdysozoa</taxon>
        <taxon>Nematoda</taxon>
        <taxon>Chromadorea</taxon>
        <taxon>Rhabditida</taxon>
        <taxon>Rhabditina</taxon>
        <taxon>Rhabditomorpha</taxon>
        <taxon>Rhabditoidea</taxon>
        <taxon>Rhabditidae</taxon>
        <taxon>Peloderinae</taxon>
        <taxon>Caenorhabditis</taxon>
    </lineage>
</organism>
<gene>
    <name evidence="3" type="ORF">CAEBREN_04787</name>
</gene>
<dbReference type="Pfam" id="PF00704">
    <property type="entry name" value="Glyco_hydro_18"/>
    <property type="match status" value="3"/>
</dbReference>
<reference evidence="4" key="1">
    <citation type="submission" date="2011-07" db="EMBL/GenBank/DDBJ databases">
        <authorList>
            <consortium name="Caenorhabditis brenneri Sequencing and Analysis Consortium"/>
            <person name="Wilson R.K."/>
        </authorList>
    </citation>
    <scope>NUCLEOTIDE SEQUENCE [LARGE SCALE GENOMIC DNA]</scope>
    <source>
        <strain evidence="4">PB2801</strain>
    </source>
</reference>
<dbReference type="PROSITE" id="PS51910">
    <property type="entry name" value="GH18_2"/>
    <property type="match status" value="2"/>
</dbReference>
<feature type="domain" description="GH18" evidence="2">
    <location>
        <begin position="81"/>
        <end position="430"/>
    </location>
</feature>
<evidence type="ECO:0000313" key="4">
    <source>
        <dbReference type="Proteomes" id="UP000008068"/>
    </source>
</evidence>
<keyword evidence="1" id="KW-1133">Transmembrane helix</keyword>
<dbReference type="GO" id="GO:0008061">
    <property type="term" value="F:chitin binding"/>
    <property type="evidence" value="ECO:0007669"/>
    <property type="project" value="InterPro"/>
</dbReference>
<dbReference type="Gene3D" id="3.20.20.80">
    <property type="entry name" value="Glycosidases"/>
    <property type="match status" value="3"/>
</dbReference>
<proteinExistence type="predicted"/>
<evidence type="ECO:0000259" key="2">
    <source>
        <dbReference type="PROSITE" id="PS51910"/>
    </source>
</evidence>
<accession>G0NN56</accession>
<dbReference type="Proteomes" id="UP000008068">
    <property type="component" value="Unassembled WGS sequence"/>
</dbReference>
<evidence type="ECO:0000256" key="1">
    <source>
        <dbReference type="SAM" id="Phobius"/>
    </source>
</evidence>
<dbReference type="OMA" id="ICHIIRS"/>
<dbReference type="SMART" id="SM00636">
    <property type="entry name" value="Glyco_18"/>
    <property type="match status" value="2"/>
</dbReference>
<dbReference type="GO" id="GO:0005975">
    <property type="term" value="P:carbohydrate metabolic process"/>
    <property type="evidence" value="ECO:0007669"/>
    <property type="project" value="InterPro"/>
</dbReference>
<protein>
    <recommendedName>
        <fullName evidence="2">GH18 domain-containing protein</fullName>
    </recommendedName>
</protein>
<name>G0NN56_CAEBE</name>
<dbReference type="EMBL" id="GL379912">
    <property type="protein sequence ID" value="EGT34357.1"/>
    <property type="molecule type" value="Genomic_DNA"/>
</dbReference>
<sequence>MAARYQNIRSPVDPPPWYSSLPVNIGDPGGEAENKIMEPIREEIRKVDQRRSRNQLIKRYMYGFLLGFLFCLKKPDDICQKRLIAYYNGWDNRKITEKQIEKLTHIIFDGVKLKADGNIDFGSDEQRLLLIDMKDKARVMKSNVTIMFSTDSYSDNFEKLSPVMGESKSRKKLINSIAAFLLEQQLDGVELYYRWPESEEDKENYVFFVRELRYRLEDLEKLERRTQPFVIAIMTPPSNWAWEEETIIQELLKSVDFFNVETENFYGPWHKNAMTGPLSPLFSNTYNQSIDWTMKAYTCKTLEPSRFNFIVPFRGAYFKNVKYSFRSRDDLYRSVDKIDGEVIGKPAAWRYLNKFGFKLNNTSWHNETQTPYIWDSDERILYTFDNEISLREKLNYTISKNLGGIAVRRLEYDDDENTLFNAVTSVDLCSGPRFGKDEIKYKCGHVRAGFMAVFFENRLPSQETPVEYLALRESTAPREPLVVLPAGNGIKRDSQQGSYKQTIKRYGMAFLVGFFLCLIFSSILHTLWKQDDYSQNVSDENNSQWQKRIIGYYTGLRKITEEQIEKLTHVIFNGVKMQKDGKIDFGSDEKRLMFIDMKNKARNMKSDVQLMFATDAYLANHKLIAPVMADSKLRKIWISSIASFLLEQQLDGVELFYRWPITSEDEENFAIETNNFYASWHKEKIMSGPISPLYSLGKDNKSVAWTMEAYTCRTMKPSQLNVMIPFRGALWENVSIDSTLSDDLHFNVAGTNYSGRDYSWRDLETLGFNLTEASWHNVAKTPYIWHPNNRSFLTFDNERSIKEKMEYVVSKNLGGVTIDRIDEDDDSNTLLNAVTSVNTCSGPKFKRNEIKYDCGKTLTKQTAYFLNHSKSITFDIFLFICIFWLML</sequence>
<dbReference type="InterPro" id="IPR001223">
    <property type="entry name" value="Glyco_hydro18_cat"/>
</dbReference>
<dbReference type="InParanoid" id="G0NN56"/>
<evidence type="ECO:0000313" key="3">
    <source>
        <dbReference type="EMBL" id="EGT34357.1"/>
    </source>
</evidence>
<dbReference type="SUPFAM" id="SSF51445">
    <property type="entry name" value="(Trans)glycosidases"/>
    <property type="match status" value="2"/>
</dbReference>
<dbReference type="InterPro" id="IPR029070">
    <property type="entry name" value="Chitinase_insertion_sf"/>
</dbReference>
<dbReference type="InterPro" id="IPR017853">
    <property type="entry name" value="GH"/>
</dbReference>